<evidence type="ECO:0000313" key="2">
    <source>
        <dbReference type="Proteomes" id="UP000178272"/>
    </source>
</evidence>
<protein>
    <submittedName>
        <fullName evidence="1">Uncharacterized protein</fullName>
    </submittedName>
</protein>
<proteinExistence type="predicted"/>
<dbReference type="EMBL" id="MHCA01000040">
    <property type="protein sequence ID" value="OGY11297.1"/>
    <property type="molecule type" value="Genomic_DNA"/>
</dbReference>
<dbReference type="STRING" id="1797517.A3F61_03120"/>
<sequence length="181" mass="20581">MSLVETAVRKLKEREVSLTEQEQVRGLCVQLRQEWVPLLREYGKPVRNLSRLGEVVSYPLLIISSQIVNGLRPSQILRGLVVERQIETHAEYRLKASVYSLGKNPETSPQIVVTLEGLPQALFLFRNHGAVIPGKLDYELFNYEMSKPLIDSFGPTSLEDIVGFKEEILNPLKRRLGTPTR</sequence>
<name>A0A1G1V7J6_9BACT</name>
<gene>
    <name evidence="1" type="ORF">A3F61_03120</name>
</gene>
<dbReference type="AlphaFoldDB" id="A0A1G1V7J6"/>
<accession>A0A1G1V7J6</accession>
<evidence type="ECO:0000313" key="1">
    <source>
        <dbReference type="EMBL" id="OGY11297.1"/>
    </source>
</evidence>
<comment type="caution">
    <text evidence="1">The sequence shown here is derived from an EMBL/GenBank/DDBJ whole genome shotgun (WGS) entry which is preliminary data.</text>
</comment>
<reference evidence="1 2" key="1">
    <citation type="journal article" date="2016" name="Nat. Commun.">
        <title>Thousands of microbial genomes shed light on interconnected biogeochemical processes in an aquifer system.</title>
        <authorList>
            <person name="Anantharaman K."/>
            <person name="Brown C.T."/>
            <person name="Hug L.A."/>
            <person name="Sharon I."/>
            <person name="Castelle C.J."/>
            <person name="Probst A.J."/>
            <person name="Thomas B.C."/>
            <person name="Singh A."/>
            <person name="Wilkins M.J."/>
            <person name="Karaoz U."/>
            <person name="Brodie E.L."/>
            <person name="Williams K.H."/>
            <person name="Hubbard S.S."/>
            <person name="Banfield J.F."/>
        </authorList>
    </citation>
    <scope>NUCLEOTIDE SEQUENCE [LARGE SCALE GENOMIC DNA]</scope>
</reference>
<dbReference type="Proteomes" id="UP000178272">
    <property type="component" value="Unassembled WGS sequence"/>
</dbReference>
<organism evidence="1 2">
    <name type="scientific">Candidatus Blackburnbacteria bacterium RIFCSPHIGHO2_12_FULL_41_13b</name>
    <dbReference type="NCBI Taxonomy" id="1797517"/>
    <lineage>
        <taxon>Bacteria</taxon>
        <taxon>Candidatus Blackburniibacteriota</taxon>
    </lineage>
</organism>